<feature type="binding site" evidence="2">
    <location>
        <position position="263"/>
    </location>
    <ligand>
        <name>Mg(2+)</name>
        <dbReference type="ChEBI" id="CHEBI:18420"/>
    </ligand>
</feature>
<protein>
    <submittedName>
        <fullName evidence="4">Mandelate racemase</fullName>
    </submittedName>
</protein>
<evidence type="ECO:0000256" key="2">
    <source>
        <dbReference type="PIRSR" id="PIRSR634611-3"/>
    </source>
</evidence>
<dbReference type="PANTHER" id="PTHR48080">
    <property type="entry name" value="D-GALACTONATE DEHYDRATASE-RELATED"/>
    <property type="match status" value="1"/>
</dbReference>
<dbReference type="EMBL" id="WSEK01000004">
    <property type="protein sequence ID" value="MVQ48658.1"/>
    <property type="molecule type" value="Genomic_DNA"/>
</dbReference>
<dbReference type="SUPFAM" id="SSF54826">
    <property type="entry name" value="Enolase N-terminal domain-like"/>
    <property type="match status" value="1"/>
</dbReference>
<dbReference type="SFLD" id="SFLDG00179">
    <property type="entry name" value="mandelate_racemase"/>
    <property type="match status" value="1"/>
</dbReference>
<dbReference type="PANTHER" id="PTHR48080:SF5">
    <property type="entry name" value="D(-)-TARTRATE DEHYDRATASE"/>
    <property type="match status" value="1"/>
</dbReference>
<keyword evidence="2" id="KW-0460">Magnesium</keyword>
<dbReference type="GO" id="GO:0047808">
    <property type="term" value="F:D(-)-tartrate dehydratase activity"/>
    <property type="evidence" value="ECO:0007669"/>
    <property type="project" value="InterPro"/>
</dbReference>
<dbReference type="InterPro" id="IPR029017">
    <property type="entry name" value="Enolase-like_N"/>
</dbReference>
<evidence type="ECO:0000256" key="1">
    <source>
        <dbReference type="PIRSR" id="PIRSR634611-1"/>
    </source>
</evidence>
<dbReference type="Gene3D" id="3.30.390.10">
    <property type="entry name" value="Enolase-like, N-terminal domain"/>
    <property type="match status" value="1"/>
</dbReference>
<organism evidence="4 5">
    <name type="scientific">Nocardioides agri</name>
    <dbReference type="NCBI Taxonomy" id="2682843"/>
    <lineage>
        <taxon>Bacteria</taxon>
        <taxon>Bacillati</taxon>
        <taxon>Actinomycetota</taxon>
        <taxon>Actinomycetes</taxon>
        <taxon>Propionibacteriales</taxon>
        <taxon>Nocardioidaceae</taxon>
        <taxon>Nocardioides</taxon>
    </lineage>
</organism>
<dbReference type="AlphaFoldDB" id="A0A6L6XNZ1"/>
<feature type="binding site" evidence="2">
    <location>
        <position position="237"/>
    </location>
    <ligand>
        <name>Mg(2+)</name>
        <dbReference type="ChEBI" id="CHEBI:18420"/>
    </ligand>
</feature>
<dbReference type="InterPro" id="IPR029065">
    <property type="entry name" value="Enolase_C-like"/>
</dbReference>
<accession>A0A6L6XNZ1</accession>
<proteinExistence type="predicted"/>
<dbReference type="SFLD" id="SFLDF00118">
    <property type="entry name" value="D-tartrate_dehydratase"/>
    <property type="match status" value="1"/>
</dbReference>
<dbReference type="RefSeq" id="WP_157340958.1">
    <property type="nucleotide sequence ID" value="NZ_WSEK01000004.1"/>
</dbReference>
<feature type="binding site" evidence="2">
    <location>
        <position position="211"/>
    </location>
    <ligand>
        <name>Mg(2+)</name>
        <dbReference type="ChEBI" id="CHEBI:18420"/>
    </ligand>
</feature>
<dbReference type="Gene3D" id="3.20.20.120">
    <property type="entry name" value="Enolase-like C-terminal domain"/>
    <property type="match status" value="1"/>
</dbReference>
<dbReference type="Pfam" id="PF13378">
    <property type="entry name" value="MR_MLE_C"/>
    <property type="match status" value="1"/>
</dbReference>
<comment type="caution">
    <text evidence="4">The sequence shown here is derived from an EMBL/GenBank/DDBJ whole genome shotgun (WGS) entry which is preliminary data.</text>
</comment>
<dbReference type="SUPFAM" id="SSF51604">
    <property type="entry name" value="Enolase C-terminal domain-like"/>
    <property type="match status" value="1"/>
</dbReference>
<dbReference type="InterPro" id="IPR034611">
    <property type="entry name" value="D-tartrate_dehydratase"/>
</dbReference>
<evidence type="ECO:0000313" key="5">
    <source>
        <dbReference type="Proteomes" id="UP000473525"/>
    </source>
</evidence>
<dbReference type="InterPro" id="IPR036849">
    <property type="entry name" value="Enolase-like_C_sf"/>
</dbReference>
<reference evidence="4 5" key="1">
    <citation type="submission" date="2019-12" db="EMBL/GenBank/DDBJ databases">
        <authorList>
            <person name="Huq M.A."/>
        </authorList>
    </citation>
    <scope>NUCLEOTIDE SEQUENCE [LARGE SCALE GENOMIC DNA]</scope>
    <source>
        <strain evidence="4 5">MAH-18</strain>
    </source>
</reference>
<keyword evidence="5" id="KW-1185">Reference proteome</keyword>
<dbReference type="InterPro" id="IPR034593">
    <property type="entry name" value="DgoD-like"/>
</dbReference>
<name>A0A6L6XNZ1_9ACTN</name>
<dbReference type="Proteomes" id="UP000473525">
    <property type="component" value="Unassembled WGS sequence"/>
</dbReference>
<feature type="active site" description="acceptor" evidence="1">
    <location>
        <position position="182"/>
    </location>
</feature>
<feature type="domain" description="Mandelate racemase/muconate lactonizing enzyme C-terminal" evidence="3">
    <location>
        <begin position="161"/>
        <end position="258"/>
    </location>
</feature>
<dbReference type="SFLD" id="SFLDS00001">
    <property type="entry name" value="Enolase"/>
    <property type="match status" value="1"/>
</dbReference>
<dbReference type="SMART" id="SM00922">
    <property type="entry name" value="MR_MLE"/>
    <property type="match status" value="1"/>
</dbReference>
<dbReference type="GO" id="GO:0046872">
    <property type="term" value="F:metal ion binding"/>
    <property type="evidence" value="ECO:0007669"/>
    <property type="project" value="UniProtKB-KW"/>
</dbReference>
<keyword evidence="2" id="KW-0479">Metal-binding</keyword>
<comment type="cofactor">
    <cofactor evidence="2">
        <name>Mg(2+)</name>
        <dbReference type="ChEBI" id="CHEBI:18420"/>
    </cofactor>
    <text evidence="2">Binds 1 Mg(2+) ion per subunit.</text>
</comment>
<feature type="active site" description="Proton donor/acceptor" evidence="1">
    <location>
        <position position="320"/>
    </location>
</feature>
<sequence>MRIVEIREVAVPLSGDVANAVVSFAGHTVSLVAVVTDVVRDGRPLVGIAFNSIGRHAQSGILRDRMVPRVLDADPDSLLGADGLLDPALVLARMMQGEKPGGHGDRAAAASAVELACWDLLAKHHDEPAHVTIARAHGRTPAYDGVPVYAAGGYYAPGKGIAELRDELAGYRDIGYAATKIKIGGLPLADDLARLEAAVEVMGGGAGVAVDANGRFDRDEALAYARAMDGLDLRWYEEAGDPLDYDLNRRLAEAYAGPIATGENLFSTQDVRNLLLFGGVRPDRDVFQMDAGLSYGLTEYARMIALMEEHGVGRAAAYPHGGHLINLHIVTGLGLGGCEAYPGVFEPFGGYSPDCKLEGGLIHPSQAPGFGLEAKPGLADEIAGLVA</sequence>
<gene>
    <name evidence="4" type="ORF">GON03_05650</name>
</gene>
<evidence type="ECO:0000313" key="4">
    <source>
        <dbReference type="EMBL" id="MVQ48658.1"/>
    </source>
</evidence>
<evidence type="ECO:0000259" key="3">
    <source>
        <dbReference type="SMART" id="SM00922"/>
    </source>
</evidence>
<dbReference type="InterPro" id="IPR013342">
    <property type="entry name" value="Mandelate_racemase_C"/>
</dbReference>